<gene>
    <name evidence="2" type="ORF">SCABRO_01070</name>
</gene>
<feature type="transmembrane region" description="Helical" evidence="1">
    <location>
        <begin position="20"/>
        <end position="37"/>
    </location>
</feature>
<proteinExistence type="predicted"/>
<sequence>MMITQIADVFLNRLSVKATIVYVFGVFDIMSLFLFCMKEI</sequence>
<dbReference type="AlphaFoldDB" id="A0A0B0EMB0"/>
<comment type="caution">
    <text evidence="2">The sequence shown here is derived from an EMBL/GenBank/DDBJ whole genome shotgun (WGS) entry which is preliminary data.</text>
</comment>
<dbReference type="Proteomes" id="UP000030652">
    <property type="component" value="Unassembled WGS sequence"/>
</dbReference>
<keyword evidence="1" id="KW-0812">Transmembrane</keyword>
<evidence type="ECO:0000313" key="3">
    <source>
        <dbReference type="Proteomes" id="UP000030652"/>
    </source>
</evidence>
<dbReference type="EMBL" id="JRYO01000071">
    <property type="protein sequence ID" value="KHE93151.1"/>
    <property type="molecule type" value="Genomic_DNA"/>
</dbReference>
<evidence type="ECO:0000256" key="1">
    <source>
        <dbReference type="SAM" id="Phobius"/>
    </source>
</evidence>
<evidence type="ECO:0000313" key="2">
    <source>
        <dbReference type="EMBL" id="KHE93151.1"/>
    </source>
</evidence>
<organism evidence="2 3">
    <name type="scientific">Candidatus Scalindua brodae</name>
    <dbReference type="NCBI Taxonomy" id="237368"/>
    <lineage>
        <taxon>Bacteria</taxon>
        <taxon>Pseudomonadati</taxon>
        <taxon>Planctomycetota</taxon>
        <taxon>Candidatus Brocadiia</taxon>
        <taxon>Candidatus Brocadiales</taxon>
        <taxon>Candidatus Scalinduaceae</taxon>
        <taxon>Candidatus Scalindua</taxon>
    </lineage>
</organism>
<protein>
    <submittedName>
        <fullName evidence="2">Uncharacterized protein</fullName>
    </submittedName>
</protein>
<keyword evidence="1" id="KW-0472">Membrane</keyword>
<reference evidence="2 3" key="1">
    <citation type="submission" date="2014-10" db="EMBL/GenBank/DDBJ databases">
        <title>Draft genome of anammox bacterium scalindua brodae, obtained using differential coverage binning of sequence data from two enrichment reactors.</title>
        <authorList>
            <person name="Speth D.R."/>
            <person name="Russ L."/>
            <person name="Kartal B."/>
            <person name="Op den Camp H.J."/>
            <person name="Dutilh B.E."/>
            <person name="Jetten M.S."/>
        </authorList>
    </citation>
    <scope>NUCLEOTIDE SEQUENCE [LARGE SCALE GENOMIC DNA]</scope>
    <source>
        <strain evidence="2">RU1</strain>
    </source>
</reference>
<keyword evidence="1" id="KW-1133">Transmembrane helix</keyword>
<accession>A0A0B0EMB0</accession>
<name>A0A0B0EMB0_9BACT</name>